<evidence type="ECO:0000256" key="13">
    <source>
        <dbReference type="ARBA" id="ARBA00022960"/>
    </source>
</evidence>
<dbReference type="NCBIfam" id="TIGR01205">
    <property type="entry name" value="D_ala_D_alaTIGR"/>
    <property type="match status" value="1"/>
</dbReference>
<dbReference type="HAMAP" id="MF_00047">
    <property type="entry name" value="Dala_Dala_lig"/>
    <property type="match status" value="1"/>
</dbReference>
<keyword evidence="11 26" id="KW-0067">ATP-binding</keyword>
<evidence type="ECO:0000256" key="25">
    <source>
        <dbReference type="PIRSR" id="PIRSR039102-3"/>
    </source>
</evidence>
<dbReference type="Gene3D" id="3.30.470.20">
    <property type="entry name" value="ATP-grasp fold, B domain"/>
    <property type="match status" value="1"/>
</dbReference>
<dbReference type="GO" id="GO:0046872">
    <property type="term" value="F:metal ion binding"/>
    <property type="evidence" value="ECO:0007669"/>
    <property type="project" value="UniProtKB-KW"/>
</dbReference>
<evidence type="ECO:0000256" key="19">
    <source>
        <dbReference type="ARBA" id="ARBA00068427"/>
    </source>
</evidence>
<dbReference type="EC" id="6.3.2.4" evidence="6 22"/>
<evidence type="ECO:0000256" key="2">
    <source>
        <dbReference type="ARBA" id="ARBA00003921"/>
    </source>
</evidence>
<comment type="subcellular location">
    <subcellularLocation>
        <location evidence="3 22">Cytoplasm</location>
    </subcellularLocation>
</comment>
<feature type="domain" description="ATP-grasp" evidence="27">
    <location>
        <begin position="141"/>
        <end position="346"/>
    </location>
</feature>
<evidence type="ECO:0000259" key="27">
    <source>
        <dbReference type="PROSITE" id="PS50975"/>
    </source>
</evidence>
<evidence type="ECO:0000256" key="21">
    <source>
        <dbReference type="ARBA" id="ARBA00077154"/>
    </source>
</evidence>
<dbReference type="PROSITE" id="PS00844">
    <property type="entry name" value="DALA_DALA_LIGASE_2"/>
    <property type="match status" value="1"/>
</dbReference>
<reference evidence="28" key="1">
    <citation type="journal article" date="2021" name="PeerJ">
        <title>Extensive microbial diversity within the chicken gut microbiome revealed by metagenomics and culture.</title>
        <authorList>
            <person name="Gilroy R."/>
            <person name="Ravi A."/>
            <person name="Getino M."/>
            <person name="Pursley I."/>
            <person name="Horton D.L."/>
            <person name="Alikhan N.F."/>
            <person name="Baker D."/>
            <person name="Gharbi K."/>
            <person name="Hall N."/>
            <person name="Watson M."/>
            <person name="Adriaenssens E.M."/>
            <person name="Foster-Nyarko E."/>
            <person name="Jarju S."/>
            <person name="Secka A."/>
            <person name="Antonio M."/>
            <person name="Oren A."/>
            <person name="Chaudhuri R.R."/>
            <person name="La Ragione R."/>
            <person name="Hildebrand F."/>
            <person name="Pallen M.J."/>
        </authorList>
    </citation>
    <scope>NUCLEOTIDE SEQUENCE</scope>
    <source>
        <strain evidence="28">ChiBcec8-14828</strain>
    </source>
</reference>
<feature type="active site" evidence="23">
    <location>
        <position position="16"/>
    </location>
</feature>
<evidence type="ECO:0000256" key="23">
    <source>
        <dbReference type="PIRSR" id="PIRSR039102-1"/>
    </source>
</evidence>
<dbReference type="Pfam" id="PF01820">
    <property type="entry name" value="Dala_Dala_lig_N"/>
    <property type="match status" value="1"/>
</dbReference>
<keyword evidence="8 22" id="KW-0436">Ligase</keyword>
<keyword evidence="9 25" id="KW-0479">Metal-binding</keyword>
<comment type="catalytic activity">
    <reaction evidence="17 22">
        <text>2 D-alanine + ATP = D-alanyl-D-alanine + ADP + phosphate + H(+)</text>
        <dbReference type="Rhea" id="RHEA:11224"/>
        <dbReference type="ChEBI" id="CHEBI:15378"/>
        <dbReference type="ChEBI" id="CHEBI:30616"/>
        <dbReference type="ChEBI" id="CHEBI:43474"/>
        <dbReference type="ChEBI" id="CHEBI:57416"/>
        <dbReference type="ChEBI" id="CHEBI:57822"/>
        <dbReference type="ChEBI" id="CHEBI:456216"/>
        <dbReference type="EC" id="6.3.2.4"/>
    </reaction>
</comment>
<evidence type="ECO:0000256" key="5">
    <source>
        <dbReference type="ARBA" id="ARBA00010871"/>
    </source>
</evidence>
<feature type="binding site" evidence="24">
    <location>
        <begin position="181"/>
        <end position="183"/>
    </location>
    <ligand>
        <name>ATP</name>
        <dbReference type="ChEBI" id="CHEBI:30616"/>
    </ligand>
</feature>
<organism evidence="28 29">
    <name type="scientific">Candidatus Ruthenibacterium avium</name>
    <dbReference type="NCBI Taxonomy" id="2838751"/>
    <lineage>
        <taxon>Bacteria</taxon>
        <taxon>Bacillati</taxon>
        <taxon>Bacillota</taxon>
        <taxon>Clostridia</taxon>
        <taxon>Eubacteriales</taxon>
        <taxon>Oscillospiraceae</taxon>
        <taxon>Ruthenibacterium</taxon>
    </lineage>
</organism>
<keyword evidence="12 25" id="KW-0460">Magnesium</keyword>
<dbReference type="Proteomes" id="UP000824209">
    <property type="component" value="Unassembled WGS sequence"/>
</dbReference>
<evidence type="ECO:0000256" key="11">
    <source>
        <dbReference type="ARBA" id="ARBA00022840"/>
    </source>
</evidence>
<sequence>MSQYRVAVLFGGVSSEHEISLLSAHSVLQHLNPEIYTIYPVGIKKDGSWHWYRGSFDAIPTGEWENGDTVPAAFCPGSGLHGLVLFEQPLRTLEVDVVFPVLHGKNGEDGTIQGLLEAAGVPYVGCGVLGSAVCMDKIIANLVMDAAGIDRCEWDWMERRDLPRFEEIEQRVAEKLHYPIFVKPANAGSSVGISKAHDKEELRRAVSLALEHDDRIVFERFVQGQEVECAVRGNEEVHSTFPGEILASAEFYTYDDKYVSGTSRTAIPASAPKEVLERTARIAERAYKTLCCRGLSRVDFFLEKDTGRILLNEINTLPGFTSISMYPKLMMNEGETYGQLLDSLIALALKKETTT</sequence>
<dbReference type="PANTHER" id="PTHR23132:SF25">
    <property type="entry name" value="D-ALANINE--D-ALANINE LIGASE A"/>
    <property type="match status" value="1"/>
</dbReference>
<dbReference type="PROSITE" id="PS00843">
    <property type="entry name" value="DALA_DALA_LIGASE_1"/>
    <property type="match status" value="1"/>
</dbReference>
<dbReference type="PROSITE" id="PS50975">
    <property type="entry name" value="ATP_GRASP"/>
    <property type="match status" value="1"/>
</dbReference>
<feature type="binding site" evidence="24">
    <location>
        <position position="137"/>
    </location>
    <ligand>
        <name>ATP</name>
        <dbReference type="ChEBI" id="CHEBI:30616"/>
    </ligand>
</feature>
<feature type="binding site" evidence="25">
    <location>
        <position position="315"/>
    </location>
    <ligand>
        <name>Mg(2+)</name>
        <dbReference type="ChEBI" id="CHEBI:18420"/>
        <label>2</label>
    </ligand>
</feature>
<dbReference type="Pfam" id="PF07478">
    <property type="entry name" value="Dala_Dala_lig_C"/>
    <property type="match status" value="1"/>
</dbReference>
<dbReference type="InterPro" id="IPR005905">
    <property type="entry name" value="D_ala_D_ala"/>
</dbReference>
<comment type="similarity">
    <text evidence="5 22">Belongs to the D-alanine--D-alanine ligase family.</text>
</comment>
<dbReference type="InterPro" id="IPR000291">
    <property type="entry name" value="D-Ala_lig_Van_CS"/>
</dbReference>
<evidence type="ECO:0000256" key="26">
    <source>
        <dbReference type="PROSITE-ProRule" id="PRU00409"/>
    </source>
</evidence>
<evidence type="ECO:0000256" key="9">
    <source>
        <dbReference type="ARBA" id="ARBA00022723"/>
    </source>
</evidence>
<evidence type="ECO:0000256" key="12">
    <source>
        <dbReference type="ARBA" id="ARBA00022842"/>
    </source>
</evidence>
<protein>
    <recommendedName>
        <fullName evidence="19 22">D-alanine--D-alanine ligase</fullName>
        <ecNumber evidence="6 22">6.3.2.4</ecNumber>
    </recommendedName>
    <alternativeName>
        <fullName evidence="21 22">D-Ala-D-Ala ligase</fullName>
    </alternativeName>
    <alternativeName>
        <fullName evidence="20 22">D-alanylalanine synthetase</fullName>
    </alternativeName>
</protein>
<dbReference type="NCBIfam" id="NF002378">
    <property type="entry name" value="PRK01372.1"/>
    <property type="match status" value="1"/>
</dbReference>
<gene>
    <name evidence="22" type="primary">ddl</name>
    <name evidence="28" type="ORF">H9943_06030</name>
</gene>
<name>A0A9D2M2Z1_9FIRM</name>
<evidence type="ECO:0000256" key="3">
    <source>
        <dbReference type="ARBA" id="ARBA00004496"/>
    </source>
</evidence>
<feature type="binding site" evidence="24">
    <location>
        <begin position="312"/>
        <end position="313"/>
    </location>
    <ligand>
        <name>ATP</name>
        <dbReference type="ChEBI" id="CHEBI:30616"/>
    </ligand>
</feature>
<feature type="active site" evidence="23">
    <location>
        <position position="324"/>
    </location>
</feature>
<comment type="pathway">
    <text evidence="18">Glycan biosynthesis.</text>
</comment>
<comment type="cofactor">
    <cofactor evidence="1">
        <name>Mn(2+)</name>
        <dbReference type="ChEBI" id="CHEBI:29035"/>
    </cofactor>
</comment>
<dbReference type="SUPFAM" id="SSF52440">
    <property type="entry name" value="PreATP-grasp domain"/>
    <property type="match status" value="1"/>
</dbReference>
<dbReference type="NCBIfam" id="NF002528">
    <property type="entry name" value="PRK01966.1-4"/>
    <property type="match status" value="1"/>
</dbReference>
<evidence type="ECO:0000256" key="24">
    <source>
        <dbReference type="PIRSR" id="PIRSR039102-2"/>
    </source>
</evidence>
<keyword evidence="15 25" id="KW-0464">Manganese</keyword>
<evidence type="ECO:0000256" key="1">
    <source>
        <dbReference type="ARBA" id="ARBA00001936"/>
    </source>
</evidence>
<dbReference type="GO" id="GO:0008716">
    <property type="term" value="F:D-alanine-D-alanine ligase activity"/>
    <property type="evidence" value="ECO:0007669"/>
    <property type="project" value="UniProtKB-UniRule"/>
</dbReference>
<keyword evidence="14 22" id="KW-0573">Peptidoglycan synthesis</keyword>
<dbReference type="AlphaFoldDB" id="A0A9D2M2Z1"/>
<keyword evidence="7 22" id="KW-0963">Cytoplasm</keyword>
<feature type="binding site" evidence="25">
    <location>
        <position position="299"/>
    </location>
    <ligand>
        <name>Mg(2+)</name>
        <dbReference type="ChEBI" id="CHEBI:18420"/>
        <label>1</label>
    </ligand>
</feature>
<evidence type="ECO:0000256" key="7">
    <source>
        <dbReference type="ARBA" id="ARBA00022490"/>
    </source>
</evidence>
<proteinExistence type="inferred from homology"/>
<evidence type="ECO:0000256" key="17">
    <source>
        <dbReference type="ARBA" id="ARBA00047614"/>
    </source>
</evidence>
<comment type="function">
    <text evidence="2 22">Cell wall formation.</text>
</comment>
<evidence type="ECO:0000256" key="8">
    <source>
        <dbReference type="ARBA" id="ARBA00022598"/>
    </source>
</evidence>
<dbReference type="InterPro" id="IPR016185">
    <property type="entry name" value="PreATP-grasp_dom_sf"/>
</dbReference>
<dbReference type="GO" id="GO:0005524">
    <property type="term" value="F:ATP binding"/>
    <property type="evidence" value="ECO:0007669"/>
    <property type="project" value="UniProtKB-UniRule"/>
</dbReference>
<evidence type="ECO:0000256" key="18">
    <source>
        <dbReference type="ARBA" id="ARBA00060592"/>
    </source>
</evidence>
<comment type="cofactor">
    <cofactor evidence="25">
        <name>Mg(2+)</name>
        <dbReference type="ChEBI" id="CHEBI:18420"/>
    </cofactor>
    <cofactor evidence="25">
        <name>Mn(2+)</name>
        <dbReference type="ChEBI" id="CHEBI:29035"/>
    </cofactor>
    <text evidence="25">Binds 2 magnesium or manganese ions per subunit.</text>
</comment>
<dbReference type="GO" id="GO:0071555">
    <property type="term" value="P:cell wall organization"/>
    <property type="evidence" value="ECO:0007669"/>
    <property type="project" value="UniProtKB-KW"/>
</dbReference>
<dbReference type="InterPro" id="IPR011761">
    <property type="entry name" value="ATP-grasp"/>
</dbReference>
<keyword evidence="10 24" id="KW-0547">Nucleotide-binding</keyword>
<accession>A0A9D2M2Z1</accession>
<dbReference type="PANTHER" id="PTHR23132">
    <property type="entry name" value="D-ALANINE--D-ALANINE LIGASE"/>
    <property type="match status" value="1"/>
</dbReference>
<keyword evidence="16 22" id="KW-0961">Cell wall biogenesis/degradation</keyword>
<dbReference type="Gene3D" id="3.40.50.20">
    <property type="match status" value="1"/>
</dbReference>
<dbReference type="GO" id="GO:0009252">
    <property type="term" value="P:peptidoglycan biosynthetic process"/>
    <property type="evidence" value="ECO:0007669"/>
    <property type="project" value="UniProtKB-UniRule"/>
</dbReference>
<dbReference type="FunFam" id="3.30.1490.20:FF:000007">
    <property type="entry name" value="D-alanine--D-alanine ligase"/>
    <property type="match status" value="1"/>
</dbReference>
<evidence type="ECO:0000256" key="4">
    <source>
        <dbReference type="ARBA" id="ARBA00004752"/>
    </source>
</evidence>
<evidence type="ECO:0000256" key="15">
    <source>
        <dbReference type="ARBA" id="ARBA00023211"/>
    </source>
</evidence>
<dbReference type="InterPro" id="IPR011095">
    <property type="entry name" value="Dala_Dala_lig_C"/>
</dbReference>
<evidence type="ECO:0000256" key="6">
    <source>
        <dbReference type="ARBA" id="ARBA00012216"/>
    </source>
</evidence>
<evidence type="ECO:0000256" key="22">
    <source>
        <dbReference type="HAMAP-Rule" id="MF_00047"/>
    </source>
</evidence>
<dbReference type="InterPro" id="IPR013815">
    <property type="entry name" value="ATP_grasp_subdomain_1"/>
</dbReference>
<comment type="caution">
    <text evidence="28">The sequence shown here is derived from an EMBL/GenBank/DDBJ whole genome shotgun (WGS) entry which is preliminary data.</text>
</comment>
<feature type="binding site" evidence="25">
    <location>
        <position position="313"/>
    </location>
    <ligand>
        <name>Mg(2+)</name>
        <dbReference type="ChEBI" id="CHEBI:18420"/>
        <label>2</label>
    </ligand>
</feature>
<evidence type="ECO:0000313" key="29">
    <source>
        <dbReference type="Proteomes" id="UP000824209"/>
    </source>
</evidence>
<reference evidence="28" key="2">
    <citation type="submission" date="2021-04" db="EMBL/GenBank/DDBJ databases">
        <authorList>
            <person name="Gilroy R."/>
        </authorList>
    </citation>
    <scope>NUCLEOTIDE SEQUENCE</scope>
    <source>
        <strain evidence="28">ChiBcec8-14828</strain>
    </source>
</reference>
<dbReference type="EMBL" id="DWYA01000054">
    <property type="protein sequence ID" value="HJB39940.1"/>
    <property type="molecule type" value="Genomic_DNA"/>
</dbReference>
<feature type="binding site" evidence="24">
    <location>
        <begin position="189"/>
        <end position="190"/>
    </location>
    <ligand>
        <name>ATP</name>
        <dbReference type="ChEBI" id="CHEBI:30616"/>
    </ligand>
</feature>
<dbReference type="GO" id="GO:0008360">
    <property type="term" value="P:regulation of cell shape"/>
    <property type="evidence" value="ECO:0007669"/>
    <property type="project" value="UniProtKB-KW"/>
</dbReference>
<dbReference type="SUPFAM" id="SSF56059">
    <property type="entry name" value="Glutathione synthetase ATP-binding domain-like"/>
    <property type="match status" value="1"/>
</dbReference>
<dbReference type="PIRSF" id="PIRSF039102">
    <property type="entry name" value="Ddl/VanB"/>
    <property type="match status" value="1"/>
</dbReference>
<comment type="pathway">
    <text evidence="4 22">Cell wall biogenesis; peptidoglycan biosynthesis.</text>
</comment>
<evidence type="ECO:0000256" key="20">
    <source>
        <dbReference type="ARBA" id="ARBA00076288"/>
    </source>
</evidence>
<evidence type="ECO:0000256" key="10">
    <source>
        <dbReference type="ARBA" id="ARBA00022741"/>
    </source>
</evidence>
<evidence type="ECO:0000256" key="16">
    <source>
        <dbReference type="ARBA" id="ARBA00023316"/>
    </source>
</evidence>
<feature type="binding site" evidence="24">
    <location>
        <begin position="219"/>
        <end position="226"/>
    </location>
    <ligand>
        <name>ATP</name>
        <dbReference type="ChEBI" id="CHEBI:30616"/>
    </ligand>
</feature>
<dbReference type="GO" id="GO:0005829">
    <property type="term" value="C:cytosol"/>
    <property type="evidence" value="ECO:0007669"/>
    <property type="project" value="TreeGrafter"/>
</dbReference>
<keyword evidence="13 22" id="KW-0133">Cell shape</keyword>
<dbReference type="InterPro" id="IPR011127">
    <property type="entry name" value="Dala_Dala_lig_N"/>
</dbReference>
<feature type="binding site" evidence="25">
    <location>
        <position position="313"/>
    </location>
    <ligand>
        <name>Mg(2+)</name>
        <dbReference type="ChEBI" id="CHEBI:18420"/>
        <label>1</label>
    </ligand>
</feature>
<evidence type="ECO:0000313" key="28">
    <source>
        <dbReference type="EMBL" id="HJB39940.1"/>
    </source>
</evidence>
<dbReference type="Gene3D" id="3.30.1490.20">
    <property type="entry name" value="ATP-grasp fold, A domain"/>
    <property type="match status" value="1"/>
</dbReference>
<feature type="active site" evidence="23">
    <location>
        <position position="189"/>
    </location>
</feature>
<evidence type="ECO:0000256" key="14">
    <source>
        <dbReference type="ARBA" id="ARBA00022984"/>
    </source>
</evidence>